<name>A0A0J8U327_9MYCO</name>
<organism evidence="2 3">
    <name type="scientific">Mycolicibacterium conceptionense</name>
    <dbReference type="NCBI Taxonomy" id="451644"/>
    <lineage>
        <taxon>Bacteria</taxon>
        <taxon>Bacillati</taxon>
        <taxon>Actinomycetota</taxon>
        <taxon>Actinomycetes</taxon>
        <taxon>Mycobacteriales</taxon>
        <taxon>Mycobacteriaceae</taxon>
        <taxon>Mycolicibacterium</taxon>
    </lineage>
</organism>
<gene>
    <name evidence="2" type="ORF">ACT17_22950</name>
</gene>
<feature type="transmembrane region" description="Helical" evidence="1">
    <location>
        <begin position="47"/>
        <end position="65"/>
    </location>
</feature>
<accession>A0A0J8U327</accession>
<keyword evidence="1" id="KW-0812">Transmembrane</keyword>
<feature type="transmembrane region" description="Helical" evidence="1">
    <location>
        <begin position="71"/>
        <end position="89"/>
    </location>
</feature>
<evidence type="ECO:0008006" key="4">
    <source>
        <dbReference type="Google" id="ProtNLM"/>
    </source>
</evidence>
<dbReference type="AlphaFoldDB" id="A0A0J8U327"/>
<evidence type="ECO:0000256" key="1">
    <source>
        <dbReference type="SAM" id="Phobius"/>
    </source>
</evidence>
<dbReference type="PATRIC" id="fig|451644.5.peg.4739"/>
<proteinExistence type="predicted"/>
<dbReference type="EMBL" id="LFOD01000025">
    <property type="protein sequence ID" value="KMV15953.1"/>
    <property type="molecule type" value="Genomic_DNA"/>
</dbReference>
<dbReference type="Proteomes" id="UP000037594">
    <property type="component" value="Unassembled WGS sequence"/>
</dbReference>
<evidence type="ECO:0000313" key="2">
    <source>
        <dbReference type="EMBL" id="KMV15953.1"/>
    </source>
</evidence>
<keyword evidence="1" id="KW-0472">Membrane</keyword>
<reference evidence="2 3" key="1">
    <citation type="submission" date="2015-06" db="EMBL/GenBank/DDBJ databases">
        <title>Genome sequence of Mycobacterium conceptionense strain MLE.</title>
        <authorList>
            <person name="Greninger A.L."/>
            <person name="Cunningham G."/>
            <person name="Chiu C.Y."/>
            <person name="Miller S."/>
        </authorList>
    </citation>
    <scope>NUCLEOTIDE SEQUENCE [LARGE SCALE GENOMIC DNA]</scope>
    <source>
        <strain evidence="2 3">MLE</strain>
    </source>
</reference>
<comment type="caution">
    <text evidence="2">The sequence shown here is derived from an EMBL/GenBank/DDBJ whole genome shotgun (WGS) entry which is preliminary data.</text>
</comment>
<keyword evidence="1" id="KW-1133">Transmembrane helix</keyword>
<sequence>MMTILPITVGALSASPFRLDPRERATLILTQAHSDAEAHRFRIRERAGVVIQLAIYSILVGLFVHQLTTGLTGQAVRAVILLALGLLAVQWRLHDNLADVAADLTEAPDTDSKEQE</sequence>
<protein>
    <recommendedName>
        <fullName evidence="4">Transmembrane protein</fullName>
    </recommendedName>
</protein>
<evidence type="ECO:0000313" key="3">
    <source>
        <dbReference type="Proteomes" id="UP000037594"/>
    </source>
</evidence>